<name>A0A087U2Y1_STEMI</name>
<evidence type="ECO:0000313" key="1">
    <source>
        <dbReference type="EMBL" id="KFM71720.1"/>
    </source>
</evidence>
<sequence>MDESGIFYKLSSNYTPRIKGDKYHGRTCSKQHLTVVLLGNADSSDKHHFKNINSTLLIIYSHNKKVWIDSSTF</sequence>
<dbReference type="AlphaFoldDB" id="A0A087U2Y1"/>
<keyword evidence="2" id="KW-1185">Reference proteome</keyword>
<organism evidence="1 2">
    <name type="scientific">Stegodyphus mimosarum</name>
    <name type="common">African social velvet spider</name>
    <dbReference type="NCBI Taxonomy" id="407821"/>
    <lineage>
        <taxon>Eukaryota</taxon>
        <taxon>Metazoa</taxon>
        <taxon>Ecdysozoa</taxon>
        <taxon>Arthropoda</taxon>
        <taxon>Chelicerata</taxon>
        <taxon>Arachnida</taxon>
        <taxon>Araneae</taxon>
        <taxon>Araneomorphae</taxon>
        <taxon>Entelegynae</taxon>
        <taxon>Eresoidea</taxon>
        <taxon>Eresidae</taxon>
        <taxon>Stegodyphus</taxon>
    </lineage>
</organism>
<evidence type="ECO:0000313" key="2">
    <source>
        <dbReference type="Proteomes" id="UP000054359"/>
    </source>
</evidence>
<proteinExistence type="predicted"/>
<dbReference type="EMBL" id="KK117902">
    <property type="protein sequence ID" value="KFM71720.1"/>
    <property type="molecule type" value="Genomic_DNA"/>
</dbReference>
<dbReference type="Proteomes" id="UP000054359">
    <property type="component" value="Unassembled WGS sequence"/>
</dbReference>
<accession>A0A087U2Y1</accession>
<protein>
    <submittedName>
        <fullName evidence="1">Uncharacterized protein</fullName>
    </submittedName>
</protein>
<gene>
    <name evidence="1" type="ORF">X975_12244</name>
</gene>
<reference evidence="1 2" key="1">
    <citation type="submission" date="2013-11" db="EMBL/GenBank/DDBJ databases">
        <title>Genome sequencing of Stegodyphus mimosarum.</title>
        <authorList>
            <person name="Bechsgaard J."/>
        </authorList>
    </citation>
    <scope>NUCLEOTIDE SEQUENCE [LARGE SCALE GENOMIC DNA]</scope>
</reference>
<feature type="non-terminal residue" evidence="1">
    <location>
        <position position="73"/>
    </location>
</feature>